<protein>
    <submittedName>
        <fullName evidence="3">Sugar-binding protein</fullName>
    </submittedName>
</protein>
<dbReference type="PROSITE" id="PS50818">
    <property type="entry name" value="INTEIN_C_TER"/>
    <property type="match status" value="1"/>
</dbReference>
<dbReference type="InterPro" id="IPR006530">
    <property type="entry name" value="YD"/>
</dbReference>
<feature type="compositionally biased region" description="Polar residues" evidence="2">
    <location>
        <begin position="1919"/>
        <end position="1930"/>
    </location>
</feature>
<feature type="compositionally biased region" description="Low complexity" evidence="2">
    <location>
        <begin position="1087"/>
        <end position="1099"/>
    </location>
</feature>
<dbReference type="PANTHER" id="PTHR32305:SF17">
    <property type="entry name" value="TRNA NUCLEASE WAPA"/>
    <property type="match status" value="1"/>
</dbReference>
<sequence length="2405" mass="253687">MRRAGFTGWIDRGWAAWVSRARWVRALVALALIAPPVLGYEFFDRAFSAPHASSGTAVHDVRRLRAARPAVPTDAAARKYRTGNRRLPSGGSGLASFDLTRLAASRGPAAGRERAGRTPVWAQPIVPGGGAYRGPKQVAVQVAPQKQAYAAGVRGVLFTVAPRGGTGAVQIGVDYGTFKNAYGGDFGSRLRLVRLPSCVLTTPQLPACRTQSELRAAGNRVDNHNVYAPVALAAAPTVLAATSGTGEGDGGGAAGTYAATTLKPSGTWGAGGSTGSFTYSYPFDVPPAASSLVPTVGLNYDSGAVDGQTASTQTQASWAGDGWSLPQSFVEQSFVPCSDSPEGSAAPKSTADECYDGQILTLSLNGASTPLVWDATKKTYTPAADHGEIVKHVTGANNGSGTHDTDYWQITDRTGTTYTFGRNRLPGWSTGKPTTNSVDSLPVYSAHSGDPCYNATWTSSWCTMAYRWNLDYVTDVHGNAMAYYYKQDTNAYARDADTSGSTTPNANATYDRDSHLDHIDYGFTDGAAYSVNSGHAPDQVLFTTGDRCLSGTCDPLGQSTAANWPDVPYDLNCTSGQACKVVAPSFWSTVRLTGVKTQQWNGSAYAAVDSWSLTHTFPANGDGTSPTLWLSSITRTGSDTTAGGSAVTLPSVTFTAKALANRVDTVTDGLPPLTRMRISSITTETGSVIGVNYTLTDPCSASAKPAAAGNTSSCYPVYWTPHDVMQPLLDWFNKYQVSSVTQSDPTGGGATLYTGYKYLDGGAWHYDDNELVKAKYRTYGQWRGFGRVQTFTGQGSDPQTKTETTYYRGMSKNNGSTVVTLTDSQGGTHEDTDQFAGAVLESTTYDYSGGPVTGSTITSYWTSPAVATRTRTGLPALTANAVAPVETWTRQAVTSGGTTTWRKTETDTSYDADASSPTFGLPLVVYTHGDLADATQRRCAVTTYAPVNATANVAGLPAEVETDAAACGGTGPDGATAPGSGQVNALTAPVSVNRPTDVVSDERTYYDNVTLATTWPQPSAPAWPQAAPTKGDVSEVRVADGYTGGAFTYRVTEAKVYDSYGRVTDSFDGLGRKTHVDISMTNGLVTGQTTTNPLNQTTTETRDPLRGLPVHSTDLNGIATTTHYDGLGRVSAVWGANRATTVPATVQFTYDLSKTAPTVVTTKTMNEAQGYITSTTLYDALLRARQVQKPTPQGGRLVTDTFYDSHGWTWKTNGSWWDPNTTPGGTLVGVDDAQVANQTVTEFDGSGRPVLATSYYDSQAREQTATAYYGDKTVTVPPQGNPATATYTDALGRTTELDRYTTRPTVTVTTGTGTAPITRVAVGGGSTTADNGRPQAIKYVFNKVGQQTGVQNLAAQQTWTTTYDLLNEPIAKDDPDAGSSTLRYDAVGNLVQTTDARGKTVSFTYDALNRKTGQYDAPVTGQASANQMASWVYDNSNNAVSGMTYPVGQLTTSTSYIGGSGTSGQAYTTQVKGFNVFGKPLGETVTLPSAEGALASSPYTFTHTYTANTGLPWRTTYPASGSLPAETVTTGYSTALDLPNSLAGLSSYQLSTTYDAMGQATQRKIGNTSVNAYVTNTYDPHTGRLADSQTANTNASSTPIDHNAYAYDAAGNPIRQTTTRLGTQSETQCFGYDTLDRLTQAWTATDNCVKDPSTSASVVGSGIAGGAYWTTWELDALGQRKKQVEHGLGGTGDRITAYSYDGNATGQPHTLTSTTTTVGGAQTGTSSFTYDKSGNTTQRNVADGNTSDQQTLTWDDTDELTAVTTKSGGTSYIYDASGNLLLQKSPTKATLFVAGEEITLDRGTGSITGSRFCALPGGGQIVRTGSGSSFTFKDSDLNGTALFSIGPAFTDPNWRQQTPYGAPRGTAPNTWPDGHGFLDKPQDTVTGLTSMGARWYDPVTGRFVSLDPVFQPDDDQQQNGYTYAGSNPVTRSDPSGLDGPLPPGEQNCLYGGKCDSDGLHDPGWTFCHLFGLCGHHGGGGSSGGYNGGGSYGGGGGTYGGGGGGGGQAVNPINEILEEIQRQNVEALLQKIAALKAAIQARKKRLTCTNPDGCIIAGAPVKKESHFDWGQLASDLLVDGGMLLGLLAGAEGPDEVAGVVALAEETESGGAGLRALYTQLTSLGRAETITESFDELEASIPRAEKELEEEEAALGCHSFAGATKVLMADGSSKPIDQIKVGDKIANAAAGVPKGTRDKTNTVTAVHVTHTDRNYTDVTIATPDGPKTIVGTSNHPYWDATTHAWTLASQLRPGDHLQTIAGQTARILTLHSYTATRTTYDLTVNGVHTYYVEAGNTSVLVHNGSLDCELGSDGWPKPTMDNCEACAQKIQEKIGGKVYRVSDSMGAPKLGPSVNDPTGQWFEHYAVIKDGTVYDAFTGPNGMPLGEYRSQWEYGEYLKFTPHNPGG</sequence>
<dbReference type="Gene3D" id="2.170.16.10">
    <property type="entry name" value="Hedgehog/Intein (Hint) domain"/>
    <property type="match status" value="1"/>
</dbReference>
<proteinExistence type="predicted"/>
<keyword evidence="1" id="KW-0175">Coiled coil</keyword>
<feature type="coiled-coil region" evidence="1">
    <location>
        <begin position="2125"/>
        <end position="2152"/>
    </location>
</feature>
<reference evidence="3 4" key="1">
    <citation type="submission" date="2019-12" db="EMBL/GenBank/DDBJ databases">
        <title>Nocardia macrotermitis sp. nov. and Nocardia aurantia sp. nov., isolated from the gut of the fungus growing-termite Macrotermes natalensis.</title>
        <authorList>
            <person name="Christine B."/>
            <person name="Rene B."/>
        </authorList>
    </citation>
    <scope>NUCLEOTIDE SEQUENCE [LARGE SCALE GENOMIC DNA]</scope>
    <source>
        <strain evidence="3 4">DSM 102126</strain>
    </source>
</reference>
<feature type="coiled-coil region" evidence="1">
    <location>
        <begin position="2017"/>
        <end position="2044"/>
    </location>
</feature>
<dbReference type="Pfam" id="PF07591">
    <property type="entry name" value="PT-HINT"/>
    <property type="match status" value="1"/>
</dbReference>
<dbReference type="CDD" id="cd00081">
    <property type="entry name" value="Hint"/>
    <property type="match status" value="1"/>
</dbReference>
<dbReference type="RefSeq" id="WP_161104068.1">
    <property type="nucleotide sequence ID" value="NZ_JBHLYI010000004.1"/>
</dbReference>
<feature type="region of interest" description="Disordered" evidence="2">
    <location>
        <begin position="1087"/>
        <end position="1112"/>
    </location>
</feature>
<dbReference type="Gene3D" id="2.180.10.10">
    <property type="entry name" value="RHS repeat-associated core"/>
    <property type="match status" value="1"/>
</dbReference>
<feature type="region of interest" description="Disordered" evidence="2">
    <location>
        <begin position="1729"/>
        <end position="1749"/>
    </location>
</feature>
<evidence type="ECO:0000256" key="1">
    <source>
        <dbReference type="SAM" id="Coils"/>
    </source>
</evidence>
<dbReference type="NCBIfam" id="TIGR01643">
    <property type="entry name" value="YD_repeat_2x"/>
    <property type="match status" value="1"/>
</dbReference>
<evidence type="ECO:0000313" key="3">
    <source>
        <dbReference type="EMBL" id="MXQ65851.1"/>
    </source>
</evidence>
<evidence type="ECO:0000313" key="4">
    <source>
        <dbReference type="Proteomes" id="UP000431901"/>
    </source>
</evidence>
<dbReference type="OrthoDB" id="291011at2"/>
<accession>A0A6I4W8L6</accession>
<comment type="caution">
    <text evidence="3">The sequence shown here is derived from an EMBL/GenBank/DDBJ whole genome shotgun (WGS) entry which is preliminary data.</text>
</comment>
<dbReference type="InterPro" id="IPR036844">
    <property type="entry name" value="Hint_dom_sf"/>
</dbReference>
<dbReference type="NCBIfam" id="TIGR03696">
    <property type="entry name" value="Rhs_assc_core"/>
    <property type="match status" value="1"/>
</dbReference>
<dbReference type="EMBL" id="WUTW01000003">
    <property type="protein sequence ID" value="MXQ65851.1"/>
    <property type="molecule type" value="Genomic_DNA"/>
</dbReference>
<gene>
    <name evidence="3" type="ORF">GQ466_17660</name>
</gene>
<organism evidence="3 4">
    <name type="scientific">Actinomadura rayongensis</name>
    <dbReference type="NCBI Taxonomy" id="1429076"/>
    <lineage>
        <taxon>Bacteria</taxon>
        <taxon>Bacillati</taxon>
        <taxon>Actinomycetota</taxon>
        <taxon>Actinomycetes</taxon>
        <taxon>Streptosporangiales</taxon>
        <taxon>Thermomonosporaceae</taxon>
        <taxon>Actinomadura</taxon>
    </lineage>
</organism>
<feature type="region of interest" description="Disordered" evidence="2">
    <location>
        <begin position="1908"/>
        <end position="1944"/>
    </location>
</feature>
<dbReference type="Pfam" id="PF05593">
    <property type="entry name" value="RHS_repeat"/>
    <property type="match status" value="1"/>
</dbReference>
<dbReference type="InterPro" id="IPR030934">
    <property type="entry name" value="Intein_C"/>
</dbReference>
<feature type="region of interest" description="Disordered" evidence="2">
    <location>
        <begin position="893"/>
        <end position="913"/>
    </location>
</feature>
<evidence type="ECO:0000256" key="2">
    <source>
        <dbReference type="SAM" id="MobiDB-lite"/>
    </source>
</evidence>
<name>A0A6I4W8L6_9ACTN</name>
<dbReference type="InterPro" id="IPR031325">
    <property type="entry name" value="RHS_repeat"/>
</dbReference>
<dbReference type="Proteomes" id="UP000431901">
    <property type="component" value="Unassembled WGS sequence"/>
</dbReference>
<dbReference type="PANTHER" id="PTHR32305">
    <property type="match status" value="1"/>
</dbReference>
<dbReference type="InterPro" id="IPR022385">
    <property type="entry name" value="Rhs_assc_core"/>
</dbReference>
<dbReference type="SUPFAM" id="SSF51294">
    <property type="entry name" value="Hedgehog/intein (Hint) domain"/>
    <property type="match status" value="1"/>
</dbReference>
<dbReference type="InterPro" id="IPR050708">
    <property type="entry name" value="T6SS_VgrG/RHS"/>
</dbReference>
<keyword evidence="4" id="KW-1185">Reference proteome</keyword>